<sequence length="123" mass="14175">MGDKWLTITRLRRLLRPGGCLQAKRHAKAMLNAGYAMRCYVAHPPTMDDEVAATQRWFGRVPPPKRTHSFGRWRMAIRFSRTKRLRPLAGRLAQQSAVGKHEDWDAHDFEPVPGTPAWENRDS</sequence>
<accession>A0A0F8W8Z1</accession>
<evidence type="ECO:0000313" key="2">
    <source>
        <dbReference type="EMBL" id="KKK53282.1"/>
    </source>
</evidence>
<feature type="compositionally biased region" description="Basic and acidic residues" evidence="1">
    <location>
        <begin position="99"/>
        <end position="110"/>
    </location>
</feature>
<name>A0A0F8W8Z1_9ZZZZ</name>
<proteinExistence type="predicted"/>
<reference evidence="2" key="1">
    <citation type="journal article" date="2015" name="Nature">
        <title>Complex archaea that bridge the gap between prokaryotes and eukaryotes.</title>
        <authorList>
            <person name="Spang A."/>
            <person name="Saw J.H."/>
            <person name="Jorgensen S.L."/>
            <person name="Zaremba-Niedzwiedzka K."/>
            <person name="Martijn J."/>
            <person name="Lind A.E."/>
            <person name="van Eijk R."/>
            <person name="Schleper C."/>
            <person name="Guy L."/>
            <person name="Ettema T.J."/>
        </authorList>
    </citation>
    <scope>NUCLEOTIDE SEQUENCE</scope>
</reference>
<feature type="region of interest" description="Disordered" evidence="1">
    <location>
        <begin position="90"/>
        <end position="123"/>
    </location>
</feature>
<organism evidence="2">
    <name type="scientific">marine sediment metagenome</name>
    <dbReference type="NCBI Taxonomy" id="412755"/>
    <lineage>
        <taxon>unclassified sequences</taxon>
        <taxon>metagenomes</taxon>
        <taxon>ecological metagenomes</taxon>
    </lineage>
</organism>
<dbReference type="AlphaFoldDB" id="A0A0F8W8Z1"/>
<dbReference type="EMBL" id="LAZR01066586">
    <property type="protein sequence ID" value="KKK53282.1"/>
    <property type="molecule type" value="Genomic_DNA"/>
</dbReference>
<protein>
    <submittedName>
        <fullName evidence="2">Uncharacterized protein</fullName>
    </submittedName>
</protein>
<gene>
    <name evidence="2" type="ORF">LCGC14_3096360</name>
</gene>
<comment type="caution">
    <text evidence="2">The sequence shown here is derived from an EMBL/GenBank/DDBJ whole genome shotgun (WGS) entry which is preliminary data.</text>
</comment>
<evidence type="ECO:0000256" key="1">
    <source>
        <dbReference type="SAM" id="MobiDB-lite"/>
    </source>
</evidence>